<accession>A0ABY2UL59</accession>
<keyword evidence="2" id="KW-0812">Transmembrane</keyword>
<evidence type="ECO:0000256" key="2">
    <source>
        <dbReference type="SAM" id="Phobius"/>
    </source>
</evidence>
<reference evidence="3 4" key="1">
    <citation type="submission" date="2019-05" db="EMBL/GenBank/DDBJ databases">
        <title>Microbulbifer harenosus sp. nov., an alginate-degrading bacterium isolated from coastal sand.</title>
        <authorList>
            <person name="Huang H."/>
            <person name="Mo K."/>
            <person name="Bao S."/>
        </authorList>
    </citation>
    <scope>NUCLEOTIDE SEQUENCE [LARGE SCALE GENOMIC DNA]</scope>
    <source>
        <strain evidence="3 4">HB161719</strain>
    </source>
</reference>
<dbReference type="InterPro" id="IPR052894">
    <property type="entry name" value="AsmA-related"/>
</dbReference>
<comment type="caution">
    <text evidence="3">The sequence shown here is derived from an EMBL/GenBank/DDBJ whole genome shotgun (WGS) entry which is preliminary data.</text>
</comment>
<gene>
    <name evidence="3" type="ORF">FDY93_09615</name>
</gene>
<proteinExistence type="predicted"/>
<protein>
    <submittedName>
        <fullName evidence="3">DUF748 domain-containing protein</fullName>
    </submittedName>
</protein>
<name>A0ABY2UL59_9GAMM</name>
<keyword evidence="2" id="KW-0472">Membrane</keyword>
<feature type="transmembrane region" description="Helical" evidence="2">
    <location>
        <begin position="18"/>
        <end position="40"/>
    </location>
</feature>
<organism evidence="3 4">
    <name type="scientific">Microbulbifer harenosus</name>
    <dbReference type="NCBI Taxonomy" id="2576840"/>
    <lineage>
        <taxon>Bacteria</taxon>
        <taxon>Pseudomonadati</taxon>
        <taxon>Pseudomonadota</taxon>
        <taxon>Gammaproteobacteria</taxon>
        <taxon>Cellvibrionales</taxon>
        <taxon>Microbulbiferaceae</taxon>
        <taxon>Microbulbifer</taxon>
    </lineage>
</organism>
<keyword evidence="4" id="KW-1185">Reference proteome</keyword>
<dbReference type="EMBL" id="VANI01000010">
    <property type="protein sequence ID" value="TLM77194.1"/>
    <property type="molecule type" value="Genomic_DNA"/>
</dbReference>
<dbReference type="PANTHER" id="PTHR30441">
    <property type="entry name" value="DUF748 DOMAIN-CONTAINING PROTEIN"/>
    <property type="match status" value="1"/>
</dbReference>
<dbReference type="PANTHER" id="PTHR30441:SF8">
    <property type="entry name" value="DUF748 DOMAIN-CONTAINING PROTEIN"/>
    <property type="match status" value="1"/>
</dbReference>
<evidence type="ECO:0000256" key="1">
    <source>
        <dbReference type="SAM" id="MobiDB-lite"/>
    </source>
</evidence>
<feature type="region of interest" description="Disordered" evidence="1">
    <location>
        <begin position="216"/>
        <end position="242"/>
    </location>
</feature>
<keyword evidence="2" id="KW-1133">Transmembrane helix</keyword>
<sequence length="1796" mass="198973">MSTSPEKESAEFRGSRRLLWLLVFLLLLIGALNFFVATLLPGAVQRWLHERGLEARIEHMEISLPSLRAHMRGVQVRNKSDRGFQVGEATLGLSWLQLLRGNIHVKLVELEDAYMDLESAPGERGRVWEIGGWRLREGEVKPTNWRVDLTAVRVRNGVVCYQHKPQWETPTCVRMGQLELDDFFVSGFREAQESLRFAIGADDLALDNLLAWDEQPQKTSPASAGARAQEPGEGDMFRTPGENPTVALVRLKTDAIRFERPGNQLTIAEAFARKFAGCPPERWAEAAPGLRRIIGHCGSARRLQIRGPTNFSFGKQSEITWHRINGQEVRLRYNNRRHPNWHAQSIAINDFDFQREQKSLNWKSAGASGFSWCPSGLRSDKHHYCVNAGSLRLPQPTQFAWRDGLRVTLAEASLDQGTVLDMEAPRPHPKALNTHGLRLGALTYANNRRRLELEQLVLDGAAGCVPGDLWGRNDYCVSVAELKLPENFALQFPRRVAADNRPVQSWQLESGPLQLAKFQMREGDATAFLLSRFHWARAEMAPDERRYLLEDFALERLAGCVPDGWLPQRISPLCARLWKLAGRGDFILDLKESPYLVLGELQLASMLLSDHLSADPAQQTGLALNELHTGNGFFRMRRQALQPGEYFASGDAHWWGETEQVPADDTDGAEKGQSPAELKAARAAADAAARAAIGKSHRVRETELELASLSLISLDGCLPTSWQVLLASGGERRPECFAVHQLRQQQPLRLTLEQRIDGKSESKKASGFRLGFSAAELTLANADITSASGEPLLEVAQLKLPQADIRLQSPPTRARLQLPGAALDRAAFCLSPGRCVDATSLRTGARFALDYAPGHFTADLNDLALAHFSLSGGKNQFTAEIDQLAGKALQVSLPRTPGARADWTLQQLQAEKLALCWPETGDPERRLPRCARAEGLQSEGGGIAATQLTLHRALDDPAQLTLGRLRIETLGVVQHGAAGSNPVQLNLHNLRLDAINGCGLNDWLAAGGNTSARWGGCLSSGQLHLSGDNLVLLGSGQTGADRIRLGPLQAADLKLVPARGKTPSLRLAQLEWRSLGWPGGARLRVEDLFARDLYGCLPATPGEINRDPVCVAIGQLQVAGPQTLALGEALRLNGQLLVEDFALSQGERQRLAFNRLGLDSLAFSAGTLELQQGELSGLSGCLSPMKLGEKPLAPCYEVGRITVAGEHKVTLGDLPRGASQRYFRDVRIEGLRITQADYPAGLPADLLQIENIEAAQLGFGARELIGENLRLKNLSSCIPDGYINGVDHCVNAQELLTTGHFNFAERRLELAQARVDQLIVLGRKGDRLLETGYADARALTVAKDVIRLLYLEIADSKLFRRSERAQEFVNHQWNTEIELLQVNQFEYFPGDRILNIDAIDMIRPRSILARGREGDFGAWERLRSETPPPGHHKYVRGDIARKANRFLYRINQVTVNRGRFLWLDNARDQEAKLPLRRINLLLRGLSNYHQDPPALVILNGRPGGFSEMHLAGQINLLENNHWDAGLLGYVDGANLIPATPYIAALLGYKILQGQLDALVDIRVDNNQVDALAKMKLERIRVRRVRDSDQLNVKRSIIPLSLALALLKDGNGDVRFEMPVSGDLYDPKFNFSFIFSELLQRAILEALFAYFTPVGFYSLAKLAWARFRAVSFSDLEFAPGSDVLSESAKASLSGMIEKLRDNPQARPGICAVATAQDMEVMFPLEVNAARASREQRRELYHNPPRGLREELLQLGNRRSRHVQRFLIEAGLNQDDFIQCAPDFIGSDSGAPRVEFSN</sequence>
<dbReference type="InterPro" id="IPR008023">
    <property type="entry name" value="DUF748"/>
</dbReference>
<dbReference type="Pfam" id="PF05359">
    <property type="entry name" value="DUF748"/>
    <property type="match status" value="1"/>
</dbReference>
<evidence type="ECO:0000313" key="4">
    <source>
        <dbReference type="Proteomes" id="UP000306791"/>
    </source>
</evidence>
<dbReference type="RefSeq" id="WP_138235536.1">
    <property type="nucleotide sequence ID" value="NZ_CP185860.1"/>
</dbReference>
<dbReference type="Proteomes" id="UP000306791">
    <property type="component" value="Unassembled WGS sequence"/>
</dbReference>
<evidence type="ECO:0000313" key="3">
    <source>
        <dbReference type="EMBL" id="TLM77194.1"/>
    </source>
</evidence>